<evidence type="ECO:0000313" key="2">
    <source>
        <dbReference type="EMBL" id="TNN37293.1"/>
    </source>
</evidence>
<accession>A0A4Z2F8V8</accession>
<name>A0A4Z2F8V8_9TELE</name>
<evidence type="ECO:0000313" key="3">
    <source>
        <dbReference type="Proteomes" id="UP000314294"/>
    </source>
</evidence>
<protein>
    <submittedName>
        <fullName evidence="2">Uncharacterized protein</fullName>
    </submittedName>
</protein>
<reference evidence="2 3" key="1">
    <citation type="submission" date="2019-03" db="EMBL/GenBank/DDBJ databases">
        <title>First draft genome of Liparis tanakae, snailfish: a comprehensive survey of snailfish specific genes.</title>
        <authorList>
            <person name="Kim W."/>
            <person name="Song I."/>
            <person name="Jeong J.-H."/>
            <person name="Kim D."/>
            <person name="Kim S."/>
            <person name="Ryu S."/>
            <person name="Song J.Y."/>
            <person name="Lee S.K."/>
        </authorList>
    </citation>
    <scope>NUCLEOTIDE SEQUENCE [LARGE SCALE GENOMIC DNA]</scope>
    <source>
        <tissue evidence="2">Muscle</tissue>
    </source>
</reference>
<feature type="compositionally biased region" description="Basic and acidic residues" evidence="1">
    <location>
        <begin position="19"/>
        <end position="34"/>
    </location>
</feature>
<dbReference type="EMBL" id="SRLO01001505">
    <property type="protein sequence ID" value="TNN37293.1"/>
    <property type="molecule type" value="Genomic_DNA"/>
</dbReference>
<comment type="caution">
    <text evidence="2">The sequence shown here is derived from an EMBL/GenBank/DDBJ whole genome shotgun (WGS) entry which is preliminary data.</text>
</comment>
<feature type="compositionally biased region" description="Polar residues" evidence="1">
    <location>
        <begin position="1"/>
        <end position="13"/>
    </location>
</feature>
<proteinExistence type="predicted"/>
<gene>
    <name evidence="2" type="ORF">EYF80_052533</name>
</gene>
<dbReference type="Proteomes" id="UP000314294">
    <property type="component" value="Unassembled WGS sequence"/>
</dbReference>
<sequence length="73" mass="8041">MKSIFLSQRSLGGSPNFREWQRHETSLHTPREPGGRASQSDDFLTDAVIVHFGKASTESASWEGGTTGLHAHF</sequence>
<organism evidence="2 3">
    <name type="scientific">Liparis tanakae</name>
    <name type="common">Tanaka's snailfish</name>
    <dbReference type="NCBI Taxonomy" id="230148"/>
    <lineage>
        <taxon>Eukaryota</taxon>
        <taxon>Metazoa</taxon>
        <taxon>Chordata</taxon>
        <taxon>Craniata</taxon>
        <taxon>Vertebrata</taxon>
        <taxon>Euteleostomi</taxon>
        <taxon>Actinopterygii</taxon>
        <taxon>Neopterygii</taxon>
        <taxon>Teleostei</taxon>
        <taxon>Neoteleostei</taxon>
        <taxon>Acanthomorphata</taxon>
        <taxon>Eupercaria</taxon>
        <taxon>Perciformes</taxon>
        <taxon>Cottioidei</taxon>
        <taxon>Cottales</taxon>
        <taxon>Liparidae</taxon>
        <taxon>Liparis</taxon>
    </lineage>
</organism>
<evidence type="ECO:0000256" key="1">
    <source>
        <dbReference type="SAM" id="MobiDB-lite"/>
    </source>
</evidence>
<keyword evidence="3" id="KW-1185">Reference proteome</keyword>
<dbReference type="AlphaFoldDB" id="A0A4Z2F8V8"/>
<feature type="region of interest" description="Disordered" evidence="1">
    <location>
        <begin position="1"/>
        <end position="40"/>
    </location>
</feature>